<evidence type="ECO:0000313" key="6">
    <source>
        <dbReference type="Proteomes" id="UP001380822"/>
    </source>
</evidence>
<dbReference type="PANTHER" id="PTHR10827:SF98">
    <property type="entry name" value="45 KDA CALCIUM-BINDING PROTEIN"/>
    <property type="match status" value="1"/>
</dbReference>
<feature type="domain" description="EF-hand" evidence="3">
    <location>
        <begin position="53"/>
        <end position="67"/>
    </location>
</feature>
<dbReference type="InterPro" id="IPR018247">
    <property type="entry name" value="EF_Hand_1_Ca_BS"/>
</dbReference>
<keyword evidence="2" id="KW-0677">Repeat</keyword>
<evidence type="ECO:0000313" key="5">
    <source>
        <dbReference type="EMBL" id="MEH0098110.1"/>
    </source>
</evidence>
<dbReference type="Proteomes" id="UP001380822">
    <property type="component" value="Unassembled WGS sequence"/>
</dbReference>
<feature type="domain" description="EF-hand" evidence="3">
    <location>
        <begin position="105"/>
        <end position="117"/>
    </location>
</feature>
<protein>
    <submittedName>
        <fullName evidence="5">EF-hand domain-containing protein</fullName>
    </submittedName>
</protein>
<sequence length="127" mass="13770">MAFVMSAGAYQASAQPQDLVQNLLANFERVDLNGDGSISRAEYRKVQDARWPQIDRNGDGFLTVDDFPSNAAGRAKAQLATITHLDTDGDGRLSQSEFVDGEAPLFSRADRNGDGVLIRAELEVAAR</sequence>
<dbReference type="InterPro" id="IPR002048">
    <property type="entry name" value="EF_hand_dom"/>
</dbReference>
<dbReference type="PROSITE" id="PS00018">
    <property type="entry name" value="EF_HAND_1"/>
    <property type="match status" value="2"/>
</dbReference>
<comment type="caution">
    <text evidence="5">The sequence shown here is derived from an EMBL/GenBank/DDBJ whole genome shotgun (WGS) entry which is preliminary data.</text>
</comment>
<keyword evidence="6" id="KW-1185">Reference proteome</keyword>
<dbReference type="Gene3D" id="1.10.238.10">
    <property type="entry name" value="EF-hand"/>
    <property type="match status" value="2"/>
</dbReference>
<feature type="domain" description="EF-hand" evidence="4">
    <location>
        <begin position="82"/>
        <end position="100"/>
    </location>
</feature>
<dbReference type="RefSeq" id="WP_334253317.1">
    <property type="nucleotide sequence ID" value="NZ_JBAKBE010000012.1"/>
</dbReference>
<dbReference type="SUPFAM" id="SSF47473">
    <property type="entry name" value="EF-hand"/>
    <property type="match status" value="1"/>
</dbReference>
<evidence type="ECO:0000259" key="3">
    <source>
        <dbReference type="Pfam" id="PF13202"/>
    </source>
</evidence>
<evidence type="ECO:0000259" key="4">
    <source>
        <dbReference type="Pfam" id="PF13833"/>
    </source>
</evidence>
<keyword evidence="1" id="KW-0479">Metal-binding</keyword>
<gene>
    <name evidence="5" type="ORF">V6L76_17745</name>
</gene>
<evidence type="ECO:0000256" key="1">
    <source>
        <dbReference type="ARBA" id="ARBA00022723"/>
    </source>
</evidence>
<dbReference type="PANTHER" id="PTHR10827">
    <property type="entry name" value="RETICULOCALBIN"/>
    <property type="match status" value="1"/>
</dbReference>
<dbReference type="Pfam" id="PF13833">
    <property type="entry name" value="EF-hand_8"/>
    <property type="match status" value="1"/>
</dbReference>
<organism evidence="5 6">
    <name type="scientific">Pannonibacter anstelovis</name>
    <dbReference type="NCBI Taxonomy" id="3121537"/>
    <lineage>
        <taxon>Bacteria</taxon>
        <taxon>Pseudomonadati</taxon>
        <taxon>Pseudomonadota</taxon>
        <taxon>Alphaproteobacteria</taxon>
        <taxon>Hyphomicrobiales</taxon>
        <taxon>Stappiaceae</taxon>
        <taxon>Pannonibacter</taxon>
    </lineage>
</organism>
<accession>A0ABU7ZSA9</accession>
<feature type="domain" description="EF-hand" evidence="3">
    <location>
        <begin position="27"/>
        <end position="46"/>
    </location>
</feature>
<dbReference type="EMBL" id="JBAKBE010000012">
    <property type="protein sequence ID" value="MEH0098110.1"/>
    <property type="molecule type" value="Genomic_DNA"/>
</dbReference>
<proteinExistence type="predicted"/>
<name>A0ABU7ZSA9_9HYPH</name>
<dbReference type="Pfam" id="PF13202">
    <property type="entry name" value="EF-hand_5"/>
    <property type="match status" value="3"/>
</dbReference>
<reference evidence="5 6" key="1">
    <citation type="submission" date="2024-02" db="EMBL/GenBank/DDBJ databases">
        <title>A new putative Pannonibacter species isolated from two cases of bloodstream infections in paediatric patients.</title>
        <authorList>
            <person name="Castellana S."/>
            <person name="De Laurentiis V."/>
            <person name="Grassi M."/>
            <person name="De Leonardis F."/>
            <person name="Mosca A."/>
            <person name="De Carlo C."/>
            <person name="Sparapano E."/>
            <person name="Ronga L."/>
            <person name="Santacroce L."/>
            <person name="Chironna M."/>
            <person name="De Robertis A."/>
            <person name="Bianco A."/>
            <person name="Del Sambro L."/>
            <person name="Capozzi L."/>
            <person name="Parisi A."/>
        </authorList>
    </citation>
    <scope>NUCLEOTIDE SEQUENCE [LARGE SCALE GENOMIC DNA]</scope>
    <source>
        <strain evidence="5 6">Pt2</strain>
    </source>
</reference>
<evidence type="ECO:0000256" key="2">
    <source>
        <dbReference type="ARBA" id="ARBA00022737"/>
    </source>
</evidence>
<dbReference type="InterPro" id="IPR011992">
    <property type="entry name" value="EF-hand-dom_pair"/>
</dbReference>